<sequence>MAKNQQDILIEVRKKSTLRKRIVKSKTSYLMMAPY</sequence>
<feature type="non-terminal residue" evidence="1">
    <location>
        <position position="35"/>
    </location>
</feature>
<gene>
    <name evidence="1" type="ORF">DHW61_04400</name>
</gene>
<evidence type="ECO:0000313" key="1">
    <source>
        <dbReference type="EMBL" id="HCL01647.1"/>
    </source>
</evidence>
<proteinExistence type="predicted"/>
<organism evidence="1 2">
    <name type="scientific">Lachnoclostridium phytofermentans</name>
    <dbReference type="NCBI Taxonomy" id="66219"/>
    <lineage>
        <taxon>Bacteria</taxon>
        <taxon>Bacillati</taxon>
        <taxon>Bacillota</taxon>
        <taxon>Clostridia</taxon>
        <taxon>Lachnospirales</taxon>
        <taxon>Lachnospiraceae</taxon>
    </lineage>
</organism>
<comment type="caution">
    <text evidence="1">The sequence shown here is derived from an EMBL/GenBank/DDBJ whole genome shotgun (WGS) entry which is preliminary data.</text>
</comment>
<accession>A0A3D2X4L3</accession>
<name>A0A3D2X4L3_9FIRM</name>
<dbReference type="Proteomes" id="UP000262969">
    <property type="component" value="Unassembled WGS sequence"/>
</dbReference>
<reference evidence="1 2" key="1">
    <citation type="journal article" date="2018" name="Nat. Biotechnol.">
        <title>A standardized bacterial taxonomy based on genome phylogeny substantially revises the tree of life.</title>
        <authorList>
            <person name="Parks D.H."/>
            <person name="Chuvochina M."/>
            <person name="Waite D.W."/>
            <person name="Rinke C."/>
            <person name="Skarshewski A."/>
            <person name="Chaumeil P.A."/>
            <person name="Hugenholtz P."/>
        </authorList>
    </citation>
    <scope>NUCLEOTIDE SEQUENCE [LARGE SCALE GENOMIC DNA]</scope>
    <source>
        <strain evidence="1">UBA11728</strain>
    </source>
</reference>
<evidence type="ECO:0000313" key="2">
    <source>
        <dbReference type="Proteomes" id="UP000262969"/>
    </source>
</evidence>
<protein>
    <submittedName>
        <fullName evidence="1">ABC transporter permease</fullName>
    </submittedName>
</protein>
<dbReference type="EMBL" id="DPVV01000154">
    <property type="protein sequence ID" value="HCL01647.1"/>
    <property type="molecule type" value="Genomic_DNA"/>
</dbReference>
<dbReference type="AlphaFoldDB" id="A0A3D2X4L3"/>